<dbReference type="NCBIfam" id="TIGR01448">
    <property type="entry name" value="recD_rel"/>
    <property type="match status" value="1"/>
</dbReference>
<dbReference type="EMBL" id="AP023420">
    <property type="protein sequence ID" value="BCK85029.1"/>
    <property type="molecule type" value="Genomic_DNA"/>
</dbReference>
<dbReference type="GO" id="GO:0005524">
    <property type="term" value="F:ATP binding"/>
    <property type="evidence" value="ECO:0007669"/>
    <property type="project" value="UniProtKB-UniRule"/>
</dbReference>
<dbReference type="SUPFAM" id="SSF47781">
    <property type="entry name" value="RuvA domain 2-like"/>
    <property type="match status" value="1"/>
</dbReference>
<accession>A0A810Q9W0</accession>
<dbReference type="Pfam" id="PF13538">
    <property type="entry name" value="UvrD_C_2"/>
    <property type="match status" value="1"/>
</dbReference>
<feature type="domain" description="ATP-dependent RecD2 DNA helicase-like helix-hairpin-helix" evidence="5">
    <location>
        <begin position="151"/>
        <end position="238"/>
    </location>
</feature>
<dbReference type="KEGG" id="pfaa:MM59RIKEN_23480"/>
<dbReference type="PANTHER" id="PTHR43788">
    <property type="entry name" value="DNA2/NAM7 HELICASE FAMILY MEMBER"/>
    <property type="match status" value="1"/>
</dbReference>
<dbReference type="Pfam" id="PF18335">
    <property type="entry name" value="SH3_13"/>
    <property type="match status" value="1"/>
</dbReference>
<keyword evidence="9" id="KW-1185">Reference proteome</keyword>
<dbReference type="Gene3D" id="3.40.50.300">
    <property type="entry name" value="P-loop containing nucleotide triphosphate hydrolases"/>
    <property type="match status" value="2"/>
</dbReference>
<evidence type="ECO:0000259" key="4">
    <source>
        <dbReference type="Pfam" id="PF13538"/>
    </source>
</evidence>
<dbReference type="InterPro" id="IPR041451">
    <property type="entry name" value="RecD2_SH13"/>
</dbReference>
<dbReference type="GO" id="GO:0016787">
    <property type="term" value="F:hydrolase activity"/>
    <property type="evidence" value="ECO:0007669"/>
    <property type="project" value="UniProtKB-KW"/>
</dbReference>
<dbReference type="SUPFAM" id="SSF52540">
    <property type="entry name" value="P-loop containing nucleoside triphosphate hydrolases"/>
    <property type="match status" value="1"/>
</dbReference>
<keyword evidence="3 8" id="KW-0347">Helicase</keyword>
<dbReference type="Gene3D" id="1.10.150.20">
    <property type="entry name" value="5' to 3' exonuclease, C-terminal subdomain"/>
    <property type="match status" value="1"/>
</dbReference>
<dbReference type="InterPro" id="IPR029493">
    <property type="entry name" value="RecD2-like_HHH"/>
</dbReference>
<proteinExistence type="inferred from homology"/>
<dbReference type="GO" id="GO:0009338">
    <property type="term" value="C:exodeoxyribonuclease V complex"/>
    <property type="evidence" value="ECO:0007669"/>
    <property type="project" value="TreeGrafter"/>
</dbReference>
<dbReference type="Gene3D" id="2.30.30.940">
    <property type="match status" value="1"/>
</dbReference>
<protein>
    <recommendedName>
        <fullName evidence="3">ATP-dependent RecD2 DNA helicase</fullName>
        <ecNumber evidence="3">5.6.2.3</ecNumber>
    </recommendedName>
    <alternativeName>
        <fullName evidence="3">DNA 5'-3' helicase subunit RecD2</fullName>
    </alternativeName>
</protein>
<keyword evidence="3" id="KW-0378">Hydrolase</keyword>
<dbReference type="HAMAP" id="MF_01488">
    <property type="entry name" value="RecD2"/>
    <property type="match status" value="1"/>
</dbReference>
<dbReference type="AlphaFoldDB" id="A0A810Q9W0"/>
<gene>
    <name evidence="8" type="primary">recD2_2</name>
    <name evidence="3" type="synonym">recD2</name>
    <name evidence="8" type="ORF">MM59RIKEN_23480</name>
</gene>
<dbReference type="Pfam" id="PF13245">
    <property type="entry name" value="AAA_19"/>
    <property type="match status" value="1"/>
</dbReference>
<dbReference type="PANTHER" id="PTHR43788:SF6">
    <property type="entry name" value="DNA HELICASE B"/>
    <property type="match status" value="1"/>
</dbReference>
<dbReference type="RefSeq" id="WP_055180062.1">
    <property type="nucleotide sequence ID" value="NZ_AP023420.1"/>
</dbReference>
<reference evidence="8" key="1">
    <citation type="submission" date="2020-09" db="EMBL/GenBank/DDBJ databases">
        <title>New species isolated from human feces.</title>
        <authorList>
            <person name="Kitahara M."/>
            <person name="Shigeno Y."/>
            <person name="Shime M."/>
            <person name="Matsumoto Y."/>
            <person name="Nakamura S."/>
            <person name="Motooka D."/>
            <person name="Fukuoka S."/>
            <person name="Nishikawa H."/>
            <person name="Benno Y."/>
        </authorList>
    </citation>
    <scope>NUCLEOTIDE SEQUENCE</scope>
    <source>
        <strain evidence="8">MM59</strain>
    </source>
</reference>
<feature type="domain" description="ATP-dependent RecD2 DNA helicase OB-fold" evidence="7">
    <location>
        <begin position="19"/>
        <end position="83"/>
    </location>
</feature>
<keyword evidence="3" id="KW-0413">Isomerase</keyword>
<comment type="function">
    <text evidence="3">DNA-dependent ATPase and ATP-dependent 5'-3' DNA helicase. Has no activity on blunt DNA or DNA with 3'-overhangs, requires at least 10 bases of 5'-ssDNA for helicase activity.</text>
</comment>
<dbReference type="GO" id="GO:0017116">
    <property type="term" value="F:single-stranded DNA helicase activity"/>
    <property type="evidence" value="ECO:0007669"/>
    <property type="project" value="TreeGrafter"/>
</dbReference>
<dbReference type="GO" id="GO:0003677">
    <property type="term" value="F:DNA binding"/>
    <property type="evidence" value="ECO:0007669"/>
    <property type="project" value="UniProtKB-UniRule"/>
</dbReference>
<organism evidence="8 9">
    <name type="scientific">Pusillibacter faecalis</name>
    <dbReference type="NCBI Taxonomy" id="2714358"/>
    <lineage>
        <taxon>Bacteria</taxon>
        <taxon>Bacillati</taxon>
        <taxon>Bacillota</taxon>
        <taxon>Clostridia</taxon>
        <taxon>Eubacteriales</taxon>
        <taxon>Oscillospiraceae</taxon>
        <taxon>Pusillibacter</taxon>
    </lineage>
</organism>
<dbReference type="EC" id="5.6.2.3" evidence="3"/>
<dbReference type="GO" id="GO:0006310">
    <property type="term" value="P:DNA recombination"/>
    <property type="evidence" value="ECO:0007669"/>
    <property type="project" value="InterPro"/>
</dbReference>
<evidence type="ECO:0000256" key="1">
    <source>
        <dbReference type="ARBA" id="ARBA00022741"/>
    </source>
</evidence>
<keyword evidence="3" id="KW-0238">DNA-binding</keyword>
<dbReference type="Gene3D" id="1.10.10.2220">
    <property type="match status" value="1"/>
</dbReference>
<dbReference type="InterPro" id="IPR027417">
    <property type="entry name" value="P-loop_NTPase"/>
</dbReference>
<evidence type="ECO:0000259" key="7">
    <source>
        <dbReference type="Pfam" id="PF23139"/>
    </source>
</evidence>
<dbReference type="InterPro" id="IPR006345">
    <property type="entry name" value="RecD2"/>
</dbReference>
<dbReference type="InterPro" id="IPR027785">
    <property type="entry name" value="UvrD-like_helicase_C"/>
</dbReference>
<dbReference type="InterPro" id="IPR050534">
    <property type="entry name" value="Coronavir_polyprotein_1ab"/>
</dbReference>
<dbReference type="InterPro" id="IPR055446">
    <property type="entry name" value="RecD2_N_OB"/>
</dbReference>
<keyword evidence="1 3" id="KW-0547">Nucleotide-binding</keyword>
<comment type="similarity">
    <text evidence="3">Belongs to the RecD family. RecD2 subfamily.</text>
</comment>
<feature type="domain" description="ATP-dependent RecD2 DNA helicase SH3" evidence="6">
    <location>
        <begin position="563"/>
        <end position="627"/>
    </location>
</feature>
<evidence type="ECO:0000259" key="5">
    <source>
        <dbReference type="Pfam" id="PF14490"/>
    </source>
</evidence>
<dbReference type="CDD" id="cd18809">
    <property type="entry name" value="SF1_C_RecD"/>
    <property type="match status" value="1"/>
</dbReference>
<dbReference type="Pfam" id="PF14490">
    <property type="entry name" value="HHH_RecD2"/>
    <property type="match status" value="1"/>
</dbReference>
<evidence type="ECO:0000313" key="8">
    <source>
        <dbReference type="EMBL" id="BCK85029.1"/>
    </source>
</evidence>
<dbReference type="Proteomes" id="UP000679848">
    <property type="component" value="Chromosome"/>
</dbReference>
<evidence type="ECO:0000256" key="2">
    <source>
        <dbReference type="ARBA" id="ARBA00022840"/>
    </source>
</evidence>
<name>A0A810Q9W0_9FIRM</name>
<keyword evidence="2 3" id="KW-0067">ATP-binding</keyword>
<evidence type="ECO:0000256" key="3">
    <source>
        <dbReference type="HAMAP-Rule" id="MF_01488"/>
    </source>
</evidence>
<dbReference type="CDD" id="cd17933">
    <property type="entry name" value="DEXSc_RecD-like"/>
    <property type="match status" value="1"/>
</dbReference>
<feature type="domain" description="UvrD-like helicase C-terminal" evidence="4">
    <location>
        <begin position="646"/>
        <end position="694"/>
    </location>
</feature>
<evidence type="ECO:0000313" key="9">
    <source>
        <dbReference type="Proteomes" id="UP000679848"/>
    </source>
</evidence>
<dbReference type="Pfam" id="PF23139">
    <property type="entry name" value="OB_YrrC"/>
    <property type="match status" value="1"/>
</dbReference>
<feature type="binding site" evidence="3">
    <location>
        <begin position="353"/>
        <end position="357"/>
    </location>
    <ligand>
        <name>ATP</name>
        <dbReference type="ChEBI" id="CHEBI:30616"/>
    </ligand>
</feature>
<comment type="catalytic activity">
    <reaction evidence="3">
        <text>ATP + H2O = ADP + phosphate + H(+)</text>
        <dbReference type="Rhea" id="RHEA:13065"/>
        <dbReference type="ChEBI" id="CHEBI:15377"/>
        <dbReference type="ChEBI" id="CHEBI:15378"/>
        <dbReference type="ChEBI" id="CHEBI:30616"/>
        <dbReference type="ChEBI" id="CHEBI:43474"/>
        <dbReference type="ChEBI" id="CHEBI:456216"/>
        <dbReference type="EC" id="5.6.2.3"/>
    </reaction>
</comment>
<dbReference type="InterPro" id="IPR010994">
    <property type="entry name" value="RuvA_2-like"/>
</dbReference>
<dbReference type="GO" id="GO:0043139">
    <property type="term" value="F:5'-3' DNA helicase activity"/>
    <property type="evidence" value="ECO:0007669"/>
    <property type="project" value="UniProtKB-UniRule"/>
</dbReference>
<sequence>MKCSFSRLLYPKTVEEARDGSYMIALFRPHEKVLDAQGNRLSSIKVVGHYLPTVSSVKVDMAGHWKKDARYGLQFEMESYEELVESSKAGIVSYLSSGMIPGIGKKLAERIYDTFGEQSLEVLDRDPTRIEEVSGISQKKRDQFCDAYMETRSARKLINMLAPFDISAMQAIHLRRQLGLDAQTLLAQFPYMVFERDLIDFETADRLAQANGIPMDAPERLDAGLLCTLKQAESSGHLSMHKERLVQRAVNLLRAPAVTWKAVAQRAFEMLKDNRLAIYRDHVYRPIIAQAENDVAVQVCEMLHRDKLPYMGDLDDEIDAQQKEMGFTFAQEQRNAIKTSLTSPICIISGGPGTGKTSIQRAILNIYHAAFPNAAVVCCAPTGRAARRMEQSTGFAASTVHKALNLQAGEIHELREPETLKADLVLVDEVSMMDMITTWHLFAALPPGCRLILVGDADQLPSVGPGAVLHELLGCGKLPSVILDKVFRQSEGSIVAENAQRIRHGNERLDLGDDFQFWASADVSQSAQWLERLYMNEIARHGVDNVALLTPFRKKSETGVQSMNAALHDIANPPSPEKAELEIGQRTFRVGDKVMQMKNRDFASNGDIGYIRTIVRDADGFLVEVDFGDDRIVAYEDLESLRQLELAYATTIHKSQGAEYSSVLISVQNIHGRMLNRALFYTAETRAKIRVIVVGDWEAVVRAINTTDTDRRNTALAERINELIKE</sequence>
<evidence type="ECO:0000259" key="6">
    <source>
        <dbReference type="Pfam" id="PF18335"/>
    </source>
</evidence>